<organism evidence="3 4">
    <name type="scientific">Flavivirga eckloniae</name>
    <dbReference type="NCBI Taxonomy" id="1803846"/>
    <lineage>
        <taxon>Bacteria</taxon>
        <taxon>Pseudomonadati</taxon>
        <taxon>Bacteroidota</taxon>
        <taxon>Flavobacteriia</taxon>
        <taxon>Flavobacteriales</taxon>
        <taxon>Flavobacteriaceae</taxon>
        <taxon>Flavivirga</taxon>
    </lineage>
</organism>
<dbReference type="InterPro" id="IPR013783">
    <property type="entry name" value="Ig-like_fold"/>
</dbReference>
<dbReference type="Gene3D" id="2.60.120.260">
    <property type="entry name" value="Galactose-binding domain-like"/>
    <property type="match status" value="1"/>
</dbReference>
<dbReference type="AlphaFoldDB" id="A0A2K9PST6"/>
<dbReference type="SUPFAM" id="SSF49265">
    <property type="entry name" value="Fibronectin type III"/>
    <property type="match status" value="1"/>
</dbReference>
<gene>
    <name evidence="3" type="ORF">C1H87_16010</name>
</gene>
<feature type="domain" description="Secretion system C-terminal sorting" evidence="2">
    <location>
        <begin position="322"/>
        <end position="391"/>
    </location>
</feature>
<accession>A0A2K9PST6</accession>
<dbReference type="InterPro" id="IPR026444">
    <property type="entry name" value="Secre_tail"/>
</dbReference>
<sequence length="393" mass="42920">MRDINFLSVLLFFTSFTFGQILISEDFEGGLALPSGWVNNEITSTGNIWDFDTGGFAPYLGDLNTTFYTEGGFSGNYTILNSDAYGGGPEETALESPAFDCTGLTNIKLTFNHLFVSGYGGEAHVEVFNGTSWIEIVSYSEANVTANTYIAGQVILDVTTELQDVTNAQVRFRWVGDFSYYWGIDNIAVQQPTIPAPNPVTTPNPSDGATNITLALDNDYNGDLVIDANDAAYTFTWENTITGELPSGYVFYLGTSNPPTALADVSNTSFTIFGLEYSTTYYWAAVAYNITGGATGTSIWSFTTEADPLLSLDDNTLKTTRVFPNPVKDILNIESTETIDNVLISNQLGQLVMAIKPDNITNKSIDLSALNKGIYFVMFKSEEKSTTFKVIKK</sequence>
<name>A0A2K9PST6_9FLAO</name>
<evidence type="ECO:0000259" key="2">
    <source>
        <dbReference type="Pfam" id="PF18962"/>
    </source>
</evidence>
<evidence type="ECO:0000256" key="1">
    <source>
        <dbReference type="ARBA" id="ARBA00022729"/>
    </source>
</evidence>
<dbReference type="Gene3D" id="2.60.40.10">
    <property type="entry name" value="Immunoglobulins"/>
    <property type="match status" value="1"/>
</dbReference>
<keyword evidence="1" id="KW-0732">Signal</keyword>
<proteinExistence type="predicted"/>
<dbReference type="EMBL" id="CP025791">
    <property type="protein sequence ID" value="AUP80130.1"/>
    <property type="molecule type" value="Genomic_DNA"/>
</dbReference>
<dbReference type="Pfam" id="PF18962">
    <property type="entry name" value="Por_Secre_tail"/>
    <property type="match status" value="1"/>
</dbReference>
<evidence type="ECO:0000313" key="3">
    <source>
        <dbReference type="EMBL" id="AUP80130.1"/>
    </source>
</evidence>
<protein>
    <recommendedName>
        <fullName evidence="2">Secretion system C-terminal sorting domain-containing protein</fullName>
    </recommendedName>
</protein>
<evidence type="ECO:0000313" key="4">
    <source>
        <dbReference type="Proteomes" id="UP000235826"/>
    </source>
</evidence>
<dbReference type="RefSeq" id="WP_102756782.1">
    <property type="nucleotide sequence ID" value="NZ_CP025791.1"/>
</dbReference>
<dbReference type="Proteomes" id="UP000235826">
    <property type="component" value="Chromosome"/>
</dbReference>
<dbReference type="OrthoDB" id="951108at2"/>
<keyword evidence="4" id="KW-1185">Reference proteome</keyword>
<dbReference type="InterPro" id="IPR036116">
    <property type="entry name" value="FN3_sf"/>
</dbReference>
<dbReference type="NCBIfam" id="TIGR04183">
    <property type="entry name" value="Por_Secre_tail"/>
    <property type="match status" value="1"/>
</dbReference>
<reference evidence="3 4" key="1">
    <citation type="submission" date="2018-01" db="EMBL/GenBank/DDBJ databases">
        <title>Complete genome sequence of Flavivirga eckloniae ECD14 isolated from seaweed Ecklonia cava.</title>
        <authorList>
            <person name="Lee J.H."/>
            <person name="Baik K.S."/>
            <person name="Seong C.N."/>
        </authorList>
    </citation>
    <scope>NUCLEOTIDE SEQUENCE [LARGE SCALE GENOMIC DNA]</scope>
    <source>
        <strain evidence="3 4">ECD14</strain>
    </source>
</reference>
<dbReference type="KEGG" id="fek:C1H87_16010"/>